<dbReference type="Pfam" id="PF02518">
    <property type="entry name" value="HATPase_c"/>
    <property type="match status" value="1"/>
</dbReference>
<dbReference type="PANTHER" id="PTHR45436">
    <property type="entry name" value="SENSOR HISTIDINE KINASE YKOH"/>
    <property type="match status" value="1"/>
</dbReference>
<dbReference type="PROSITE" id="PS50109">
    <property type="entry name" value="HIS_KIN"/>
    <property type="match status" value="1"/>
</dbReference>
<reference evidence="15 16" key="1">
    <citation type="submission" date="2024-06" db="EMBL/GenBank/DDBJ databases">
        <title>Draft genome sequence of Geodermatophilus badlandi, a novel member of the Geodermatophilaceae isolated from badland sedimentary rocks in the Red desert, Wyoming, USA.</title>
        <authorList>
            <person name="Ben Tekaya S."/>
            <person name="Nouioui I."/>
            <person name="Flores G.M."/>
            <person name="Shaal M.N."/>
            <person name="Bredoire F."/>
            <person name="Basile F."/>
            <person name="Van Diepen L."/>
            <person name="Ward N.L."/>
        </authorList>
    </citation>
    <scope>NUCLEOTIDE SEQUENCE [LARGE SCALE GENOMIC DNA]</scope>
    <source>
        <strain evidence="15 16">WL48A</strain>
    </source>
</reference>
<keyword evidence="7 15" id="KW-0418">Kinase</keyword>
<evidence type="ECO:0000313" key="15">
    <source>
        <dbReference type="EMBL" id="MEX5720446.1"/>
    </source>
</evidence>
<evidence type="ECO:0000256" key="6">
    <source>
        <dbReference type="ARBA" id="ARBA00022692"/>
    </source>
</evidence>
<dbReference type="SUPFAM" id="SSF47384">
    <property type="entry name" value="Homodimeric domain of signal transducing histidine kinase"/>
    <property type="match status" value="1"/>
</dbReference>
<evidence type="ECO:0000256" key="12">
    <source>
        <dbReference type="SAM" id="Phobius"/>
    </source>
</evidence>
<keyword evidence="4" id="KW-0597">Phosphoprotein</keyword>
<dbReference type="Gene3D" id="3.30.565.10">
    <property type="entry name" value="Histidine kinase-like ATPase, C-terminal domain"/>
    <property type="match status" value="1"/>
</dbReference>
<evidence type="ECO:0000259" key="13">
    <source>
        <dbReference type="PROSITE" id="PS50109"/>
    </source>
</evidence>
<dbReference type="PANTHER" id="PTHR45436:SF5">
    <property type="entry name" value="SENSOR HISTIDINE KINASE TRCS"/>
    <property type="match status" value="1"/>
</dbReference>
<feature type="transmembrane region" description="Helical" evidence="12">
    <location>
        <begin position="185"/>
        <end position="212"/>
    </location>
</feature>
<dbReference type="CDD" id="cd00075">
    <property type="entry name" value="HATPase"/>
    <property type="match status" value="1"/>
</dbReference>
<dbReference type="InterPro" id="IPR050428">
    <property type="entry name" value="TCS_sensor_his_kinase"/>
</dbReference>
<keyword evidence="6 12" id="KW-0812">Transmembrane</keyword>
<comment type="subcellular location">
    <subcellularLocation>
        <location evidence="2">Cell membrane</location>
    </subcellularLocation>
</comment>
<dbReference type="SUPFAM" id="SSF55874">
    <property type="entry name" value="ATPase domain of HSP90 chaperone/DNA topoisomerase II/histidine kinase"/>
    <property type="match status" value="1"/>
</dbReference>
<dbReference type="Gene3D" id="6.10.340.10">
    <property type="match status" value="1"/>
</dbReference>
<evidence type="ECO:0000256" key="5">
    <source>
        <dbReference type="ARBA" id="ARBA00022679"/>
    </source>
</evidence>
<dbReference type="RefSeq" id="WP_369209268.1">
    <property type="nucleotide sequence ID" value="NZ_JBFNXQ010000071.1"/>
</dbReference>
<evidence type="ECO:0000256" key="7">
    <source>
        <dbReference type="ARBA" id="ARBA00022777"/>
    </source>
</evidence>
<proteinExistence type="predicted"/>
<feature type="domain" description="HAMP" evidence="14">
    <location>
        <begin position="213"/>
        <end position="275"/>
    </location>
</feature>
<feature type="region of interest" description="Disordered" evidence="11">
    <location>
        <begin position="57"/>
        <end position="96"/>
    </location>
</feature>
<feature type="compositionally biased region" description="Gly residues" evidence="11">
    <location>
        <begin position="65"/>
        <end position="87"/>
    </location>
</feature>
<dbReference type="PROSITE" id="PS50885">
    <property type="entry name" value="HAMP"/>
    <property type="match status" value="1"/>
</dbReference>
<dbReference type="SMART" id="SM00388">
    <property type="entry name" value="HisKA"/>
    <property type="match status" value="1"/>
</dbReference>
<feature type="domain" description="Histidine kinase" evidence="13">
    <location>
        <begin position="290"/>
        <end position="502"/>
    </location>
</feature>
<organism evidence="15 16">
    <name type="scientific">Geodermatophilus maliterrae</name>
    <dbReference type="NCBI Taxonomy" id="3162531"/>
    <lineage>
        <taxon>Bacteria</taxon>
        <taxon>Bacillati</taxon>
        <taxon>Actinomycetota</taxon>
        <taxon>Actinomycetes</taxon>
        <taxon>Geodermatophilales</taxon>
        <taxon>Geodermatophilaceae</taxon>
        <taxon>Geodermatophilus</taxon>
    </lineage>
</organism>
<keyword evidence="8 12" id="KW-1133">Transmembrane helix</keyword>
<evidence type="ECO:0000256" key="4">
    <source>
        <dbReference type="ARBA" id="ARBA00022553"/>
    </source>
</evidence>
<evidence type="ECO:0000259" key="14">
    <source>
        <dbReference type="PROSITE" id="PS50885"/>
    </source>
</evidence>
<dbReference type="Proteomes" id="UP001560045">
    <property type="component" value="Unassembled WGS sequence"/>
</dbReference>
<dbReference type="Pfam" id="PF00672">
    <property type="entry name" value="HAMP"/>
    <property type="match status" value="1"/>
</dbReference>
<dbReference type="SMART" id="SM00387">
    <property type="entry name" value="HATPase_c"/>
    <property type="match status" value="1"/>
</dbReference>
<dbReference type="InterPro" id="IPR003660">
    <property type="entry name" value="HAMP_dom"/>
</dbReference>
<evidence type="ECO:0000256" key="3">
    <source>
        <dbReference type="ARBA" id="ARBA00012438"/>
    </source>
</evidence>
<dbReference type="CDD" id="cd00082">
    <property type="entry name" value="HisKA"/>
    <property type="match status" value="1"/>
</dbReference>
<dbReference type="Pfam" id="PF00512">
    <property type="entry name" value="HisKA"/>
    <property type="match status" value="1"/>
</dbReference>
<evidence type="ECO:0000256" key="8">
    <source>
        <dbReference type="ARBA" id="ARBA00022989"/>
    </source>
</evidence>
<dbReference type="InterPro" id="IPR004358">
    <property type="entry name" value="Sig_transdc_His_kin-like_C"/>
</dbReference>
<dbReference type="InterPro" id="IPR036097">
    <property type="entry name" value="HisK_dim/P_sf"/>
</dbReference>
<keyword evidence="5" id="KW-0808">Transferase</keyword>
<name>A0ABV3XIM7_9ACTN</name>
<dbReference type="EMBL" id="JBFNXQ010000071">
    <property type="protein sequence ID" value="MEX5720446.1"/>
    <property type="molecule type" value="Genomic_DNA"/>
</dbReference>
<sequence>MTTGPHRRRWSLRTRLLWAFLVPLALVLAVVGVVATTAVRGELVDQVDTRLAAAVARSASADGAPPGGYGQDGGGQDGGGRDGGAQDGAGPDFLLAPGQGDGTLGARVEDGAVTEAAVIDVDGDGEPLTARQTAALARALAAVPADGVPRTVDLGGLGDYRVVATPAGSGEVIVTGLPLASAEAALLRLVVVGVAAGLLGLLAAGAVGAVVVGRTLRPLHRVAATAGRVAALPLSSGEVRLPDRVPSADTDPRTEVGRVGAALNRLLDSVESAIAARQASETRLRRFVADASHELRTPVTSIRGYTELVRRRGGLPEDADASLRRVEAEAVRMSGLVDDLLLLARLDAGRELVTGTVDLTGLVLDVVSDAHAAGPDHRWRVELPRAAVLVPGDTARLHQVLANLLANVRTHTPAGTTATTRLRADGHAVLEIADDGPGIPADQVGGVFERFARGDSSRSRAGGSTGLGLAIVQAVVTGHGGTVGVESVPGRTVVTVRLPGATVAEPDPDEGEDADGEALAATIR</sequence>
<evidence type="ECO:0000256" key="1">
    <source>
        <dbReference type="ARBA" id="ARBA00000085"/>
    </source>
</evidence>
<evidence type="ECO:0000256" key="2">
    <source>
        <dbReference type="ARBA" id="ARBA00004236"/>
    </source>
</evidence>
<dbReference type="EC" id="2.7.13.3" evidence="3"/>
<feature type="compositionally biased region" description="Acidic residues" evidence="11">
    <location>
        <begin position="506"/>
        <end position="516"/>
    </location>
</feature>
<dbReference type="GO" id="GO:0016301">
    <property type="term" value="F:kinase activity"/>
    <property type="evidence" value="ECO:0007669"/>
    <property type="project" value="UniProtKB-KW"/>
</dbReference>
<dbReference type="InterPro" id="IPR003661">
    <property type="entry name" value="HisK_dim/P_dom"/>
</dbReference>
<comment type="catalytic activity">
    <reaction evidence="1">
        <text>ATP + protein L-histidine = ADP + protein N-phospho-L-histidine.</text>
        <dbReference type="EC" id="2.7.13.3"/>
    </reaction>
</comment>
<dbReference type="InterPro" id="IPR005467">
    <property type="entry name" value="His_kinase_dom"/>
</dbReference>
<evidence type="ECO:0000256" key="9">
    <source>
        <dbReference type="ARBA" id="ARBA00023012"/>
    </source>
</evidence>
<keyword evidence="16" id="KW-1185">Reference proteome</keyword>
<protein>
    <recommendedName>
        <fullName evidence="3">histidine kinase</fullName>
        <ecNumber evidence="3">2.7.13.3</ecNumber>
    </recommendedName>
</protein>
<accession>A0ABV3XIM7</accession>
<keyword evidence="10 12" id="KW-0472">Membrane</keyword>
<evidence type="ECO:0000256" key="11">
    <source>
        <dbReference type="SAM" id="MobiDB-lite"/>
    </source>
</evidence>
<evidence type="ECO:0000313" key="16">
    <source>
        <dbReference type="Proteomes" id="UP001560045"/>
    </source>
</evidence>
<gene>
    <name evidence="15" type="ORF">ABQ292_18945</name>
</gene>
<evidence type="ECO:0000256" key="10">
    <source>
        <dbReference type="ARBA" id="ARBA00023136"/>
    </source>
</evidence>
<comment type="caution">
    <text evidence="15">The sequence shown here is derived from an EMBL/GenBank/DDBJ whole genome shotgun (WGS) entry which is preliminary data.</text>
</comment>
<dbReference type="SMART" id="SM00304">
    <property type="entry name" value="HAMP"/>
    <property type="match status" value="1"/>
</dbReference>
<dbReference type="InterPro" id="IPR003594">
    <property type="entry name" value="HATPase_dom"/>
</dbReference>
<dbReference type="Gene3D" id="1.10.287.130">
    <property type="match status" value="1"/>
</dbReference>
<keyword evidence="9" id="KW-0902">Two-component regulatory system</keyword>
<dbReference type="InterPro" id="IPR036890">
    <property type="entry name" value="HATPase_C_sf"/>
</dbReference>
<dbReference type="PRINTS" id="PR00344">
    <property type="entry name" value="BCTRLSENSOR"/>
</dbReference>
<feature type="region of interest" description="Disordered" evidence="11">
    <location>
        <begin position="501"/>
        <end position="524"/>
    </location>
</feature>